<evidence type="ECO:0000256" key="2">
    <source>
        <dbReference type="ARBA" id="ARBA00023242"/>
    </source>
</evidence>
<evidence type="ECO:0000256" key="1">
    <source>
        <dbReference type="ARBA" id="ARBA00004123"/>
    </source>
</evidence>
<keyword evidence="3" id="KW-0812">Transmembrane</keyword>
<keyword evidence="5" id="KW-1185">Reference proteome</keyword>
<proteinExistence type="predicted"/>
<dbReference type="PANTHER" id="PTHR46094">
    <property type="entry name" value="INTEGRATOR COMPLEX SUBUNIT 9"/>
    <property type="match status" value="1"/>
</dbReference>
<dbReference type="Proteomes" id="UP001201812">
    <property type="component" value="Unassembled WGS sequence"/>
</dbReference>
<keyword evidence="3" id="KW-1133">Transmembrane helix</keyword>
<comment type="subcellular location">
    <subcellularLocation>
        <location evidence="1">Nucleus</location>
    </subcellularLocation>
</comment>
<gene>
    <name evidence="4" type="ORF">DdX_03120</name>
</gene>
<evidence type="ECO:0000313" key="5">
    <source>
        <dbReference type="Proteomes" id="UP001201812"/>
    </source>
</evidence>
<dbReference type="Gene3D" id="3.60.15.10">
    <property type="entry name" value="Ribonuclease Z/Hydroxyacylglutathione hydrolase-like"/>
    <property type="match status" value="1"/>
</dbReference>
<dbReference type="InterPro" id="IPR027074">
    <property type="entry name" value="Integrator_9su"/>
</dbReference>
<sequence length="277" mass="31217">MTAKDSQPGVALIVFIAVLTALVITITFIVCLLIAAWNRRRAERDLEFMDRHLDRSRRVPSIYAASCNRAVNAISPTRVFPSDVPFNTKMEAGPPSYEEALRMSSVHYVSPNNTTNTQIRSNTPFVEAFVLEYFTMDLTPLSWMPNRPSLLLRFADRITILLDCAFDIGSISAFIPYSIVKSAKPVWMKDDRPLDKKFVSVAQNLKMIGDRLFVDSVPEFQVVSLGNVDPSLIDVILVSNWMSLMALPFITEKSNFRGTIYATEPTVQFGRIMSTTY</sequence>
<protein>
    <submittedName>
        <fullName evidence="4">Integrator complex subunit 9</fullName>
    </submittedName>
</protein>
<feature type="transmembrane region" description="Helical" evidence="3">
    <location>
        <begin position="12"/>
        <end position="37"/>
    </location>
</feature>
<accession>A0AAD4NIM2</accession>
<keyword evidence="2" id="KW-0539">Nucleus</keyword>
<dbReference type="PANTHER" id="PTHR46094:SF1">
    <property type="entry name" value="INTEGRATOR COMPLEX SUBUNIT 9"/>
    <property type="match status" value="1"/>
</dbReference>
<dbReference type="AlphaFoldDB" id="A0AAD4NIM2"/>
<name>A0AAD4NIM2_9BILA</name>
<organism evidence="4 5">
    <name type="scientific">Ditylenchus destructor</name>
    <dbReference type="NCBI Taxonomy" id="166010"/>
    <lineage>
        <taxon>Eukaryota</taxon>
        <taxon>Metazoa</taxon>
        <taxon>Ecdysozoa</taxon>
        <taxon>Nematoda</taxon>
        <taxon>Chromadorea</taxon>
        <taxon>Rhabditida</taxon>
        <taxon>Tylenchina</taxon>
        <taxon>Tylenchomorpha</taxon>
        <taxon>Sphaerularioidea</taxon>
        <taxon>Anguinidae</taxon>
        <taxon>Anguininae</taxon>
        <taxon>Ditylenchus</taxon>
    </lineage>
</organism>
<dbReference type="InterPro" id="IPR036866">
    <property type="entry name" value="RibonucZ/Hydroxyglut_hydro"/>
</dbReference>
<comment type="caution">
    <text evidence="4">The sequence shown here is derived from an EMBL/GenBank/DDBJ whole genome shotgun (WGS) entry which is preliminary data.</text>
</comment>
<dbReference type="GO" id="GO:0034472">
    <property type="term" value="P:snRNA 3'-end processing"/>
    <property type="evidence" value="ECO:0007669"/>
    <property type="project" value="TreeGrafter"/>
</dbReference>
<dbReference type="SUPFAM" id="SSF56281">
    <property type="entry name" value="Metallo-hydrolase/oxidoreductase"/>
    <property type="match status" value="1"/>
</dbReference>
<keyword evidence="3" id="KW-0472">Membrane</keyword>
<reference evidence="4" key="1">
    <citation type="submission" date="2022-01" db="EMBL/GenBank/DDBJ databases">
        <title>Genome Sequence Resource for Two Populations of Ditylenchus destructor, the Migratory Endoparasitic Phytonematode.</title>
        <authorList>
            <person name="Zhang H."/>
            <person name="Lin R."/>
            <person name="Xie B."/>
        </authorList>
    </citation>
    <scope>NUCLEOTIDE SEQUENCE</scope>
    <source>
        <strain evidence="4">BazhouSP</strain>
    </source>
</reference>
<dbReference type="EMBL" id="JAKKPZ010000002">
    <property type="protein sequence ID" value="KAI1726400.1"/>
    <property type="molecule type" value="Genomic_DNA"/>
</dbReference>
<dbReference type="GO" id="GO:0032039">
    <property type="term" value="C:integrator complex"/>
    <property type="evidence" value="ECO:0007669"/>
    <property type="project" value="InterPro"/>
</dbReference>
<evidence type="ECO:0000256" key="3">
    <source>
        <dbReference type="SAM" id="Phobius"/>
    </source>
</evidence>
<evidence type="ECO:0000313" key="4">
    <source>
        <dbReference type="EMBL" id="KAI1726400.1"/>
    </source>
</evidence>